<keyword evidence="3" id="KW-1185">Reference proteome</keyword>
<dbReference type="GO" id="GO:0036158">
    <property type="term" value="P:outer dynein arm assembly"/>
    <property type="evidence" value="ECO:0007669"/>
    <property type="project" value="TreeGrafter"/>
</dbReference>
<dbReference type="PANTHER" id="PTHR21694">
    <property type="entry name" value="COILED-COIL DOMAIN-CONTAINING PROTEIN 63"/>
    <property type="match status" value="1"/>
</dbReference>
<organism evidence="2 3">
    <name type="scientific">Megalops atlanticus</name>
    <name type="common">Tarpon</name>
    <name type="synonym">Clupea gigantea</name>
    <dbReference type="NCBI Taxonomy" id="7932"/>
    <lineage>
        <taxon>Eukaryota</taxon>
        <taxon>Metazoa</taxon>
        <taxon>Chordata</taxon>
        <taxon>Craniata</taxon>
        <taxon>Vertebrata</taxon>
        <taxon>Euteleostomi</taxon>
        <taxon>Actinopterygii</taxon>
        <taxon>Neopterygii</taxon>
        <taxon>Teleostei</taxon>
        <taxon>Elopiformes</taxon>
        <taxon>Megalopidae</taxon>
        <taxon>Megalops</taxon>
    </lineage>
</organism>
<name>A0A9D3Q4Q4_MEGAT</name>
<dbReference type="GO" id="GO:0003341">
    <property type="term" value="P:cilium movement"/>
    <property type="evidence" value="ECO:0007669"/>
    <property type="project" value="TreeGrafter"/>
</dbReference>
<dbReference type="Proteomes" id="UP001046870">
    <property type="component" value="Chromosome 8"/>
</dbReference>
<sequence>MLAVTDCWVGSLFHKIGCDRSVIEDMLGSSTGIRDNDILTYLGLVEQRTNELLTIQSYLTSKDLDKDYDPEDIARLLLGQSQQLPRQNLSILPPSIGDNYDTDESPLTDEERPLTRNELQQKVLKGVLRKEKTVRPEVKASKISVVANNRQRLIEP</sequence>
<evidence type="ECO:0000313" key="3">
    <source>
        <dbReference type="Proteomes" id="UP001046870"/>
    </source>
</evidence>
<dbReference type="InterPro" id="IPR051876">
    <property type="entry name" value="ODA-DC/CCD"/>
</dbReference>
<dbReference type="AlphaFoldDB" id="A0A9D3Q4Q4"/>
<proteinExistence type="predicted"/>
<dbReference type="OrthoDB" id="6766775at2759"/>
<feature type="region of interest" description="Disordered" evidence="1">
    <location>
        <begin position="93"/>
        <end position="112"/>
    </location>
</feature>
<dbReference type="PANTHER" id="PTHR21694:SF35">
    <property type="entry name" value="OUTER DYNEIN ARM-DOCKING COMPLEX SUBUNIT 1"/>
    <property type="match status" value="1"/>
</dbReference>
<evidence type="ECO:0000313" key="2">
    <source>
        <dbReference type="EMBL" id="KAG7472856.1"/>
    </source>
</evidence>
<reference evidence="2" key="1">
    <citation type="submission" date="2021-01" db="EMBL/GenBank/DDBJ databases">
        <authorList>
            <person name="Zahm M."/>
            <person name="Roques C."/>
            <person name="Cabau C."/>
            <person name="Klopp C."/>
            <person name="Donnadieu C."/>
            <person name="Jouanno E."/>
            <person name="Lampietro C."/>
            <person name="Louis A."/>
            <person name="Herpin A."/>
            <person name="Echchiki A."/>
            <person name="Berthelot C."/>
            <person name="Parey E."/>
            <person name="Roest-Crollius H."/>
            <person name="Braasch I."/>
            <person name="Postlethwait J."/>
            <person name="Bobe J."/>
            <person name="Montfort J."/>
            <person name="Bouchez O."/>
            <person name="Begum T."/>
            <person name="Mejri S."/>
            <person name="Adams A."/>
            <person name="Chen W.-J."/>
            <person name="Guiguen Y."/>
        </authorList>
    </citation>
    <scope>NUCLEOTIDE SEQUENCE</scope>
    <source>
        <strain evidence="2">YG-15Mar2019-1</strain>
        <tissue evidence="2">Brain</tissue>
    </source>
</reference>
<evidence type="ECO:0000256" key="1">
    <source>
        <dbReference type="SAM" id="MobiDB-lite"/>
    </source>
</evidence>
<dbReference type="GO" id="GO:0005930">
    <property type="term" value="C:axoneme"/>
    <property type="evidence" value="ECO:0007669"/>
    <property type="project" value="TreeGrafter"/>
</dbReference>
<dbReference type="EMBL" id="JAFDVH010000008">
    <property type="protein sequence ID" value="KAG7472856.1"/>
    <property type="molecule type" value="Genomic_DNA"/>
</dbReference>
<accession>A0A9D3Q4Q4</accession>
<protein>
    <submittedName>
        <fullName evidence="2">Uncharacterized protein</fullName>
    </submittedName>
</protein>
<comment type="caution">
    <text evidence="2">The sequence shown here is derived from an EMBL/GenBank/DDBJ whole genome shotgun (WGS) entry which is preliminary data.</text>
</comment>
<gene>
    <name evidence="2" type="ORF">MATL_G00113380</name>
</gene>